<evidence type="ECO:0000313" key="1">
    <source>
        <dbReference type="EMBL" id="GME34606.1"/>
    </source>
</evidence>
<gene>
    <name evidence="1" type="primary">g2776</name>
    <name evidence="1" type="ORF">NpPPO83_00002776</name>
</gene>
<dbReference type="Proteomes" id="UP001165186">
    <property type="component" value="Unassembled WGS sequence"/>
</dbReference>
<dbReference type="EMBL" id="BSXG01000254">
    <property type="protein sequence ID" value="GME34606.1"/>
    <property type="molecule type" value="Genomic_DNA"/>
</dbReference>
<protein>
    <submittedName>
        <fullName evidence="1">Cytochrome P450</fullName>
    </submittedName>
</protein>
<sequence>MTKFYSVYLSSNLQYHFELEKLHKQYGDVVRTGPRELSIARISPLSQLITCRKSSFYSMSDAKRERQGLAFTTDLEDHRKRRRAWDMSLTLQQITKYDAPMQSMISLLLERLSAPELVGKPVNIAEWISWLSYDIMGIVGYGKDFGNLRTGTEHHTVAGMRKAMLGMGTLKPVPWVANFLSHFPGGQGAMGPFSKHAKKLVEEKRKNLNVKDLDAPNDIVTWLIKAFEEKAPYAAHTIEGLDDDSRALVIGGADTSSATLVIALYYLCTHPHIYTTLQSHVDTVFPGGPSTFTYAPLDSIPLLEAIITETLRLQPPVPSGQPRVTPPEGMHVPAGKGEEGDLYLPGDVVVLQPQWLIQRDERYFERADEFVPERWVAGSKEAAMVKERAAFFPFQIGMYHCVGKQLAMWEMKSVLARIALQFDISFAPGEDGKKFQDGILDTWTLTLPPLHMCLTERNVAKA</sequence>
<reference evidence="1" key="1">
    <citation type="submission" date="2024-09" db="EMBL/GenBank/DDBJ databases">
        <title>Draft Genome Sequences of Neofusicoccum parvum.</title>
        <authorList>
            <person name="Ashida A."/>
            <person name="Camagna M."/>
            <person name="Tanaka A."/>
            <person name="Takemoto D."/>
        </authorList>
    </citation>
    <scope>NUCLEOTIDE SEQUENCE</scope>
    <source>
        <strain evidence="1">PPO83</strain>
    </source>
</reference>
<name>A0ACB5SCH7_9PEZI</name>
<comment type="caution">
    <text evidence="1">The sequence shown here is derived from an EMBL/GenBank/DDBJ whole genome shotgun (WGS) entry which is preliminary data.</text>
</comment>
<organism evidence="1 2">
    <name type="scientific">Neofusicoccum parvum</name>
    <dbReference type="NCBI Taxonomy" id="310453"/>
    <lineage>
        <taxon>Eukaryota</taxon>
        <taxon>Fungi</taxon>
        <taxon>Dikarya</taxon>
        <taxon>Ascomycota</taxon>
        <taxon>Pezizomycotina</taxon>
        <taxon>Dothideomycetes</taxon>
        <taxon>Dothideomycetes incertae sedis</taxon>
        <taxon>Botryosphaeriales</taxon>
        <taxon>Botryosphaeriaceae</taxon>
        <taxon>Neofusicoccum</taxon>
    </lineage>
</organism>
<proteinExistence type="predicted"/>
<accession>A0ACB5SCH7</accession>
<keyword evidence="2" id="KW-1185">Reference proteome</keyword>
<evidence type="ECO:0000313" key="2">
    <source>
        <dbReference type="Proteomes" id="UP001165186"/>
    </source>
</evidence>